<proteinExistence type="predicted"/>
<keyword evidence="3" id="KW-1185">Reference proteome</keyword>
<organism evidence="2 3">
    <name type="scientific">Streptomyces coffeae</name>
    <dbReference type="NCBI Taxonomy" id="621382"/>
    <lineage>
        <taxon>Bacteria</taxon>
        <taxon>Bacillati</taxon>
        <taxon>Actinomycetota</taxon>
        <taxon>Actinomycetes</taxon>
        <taxon>Kitasatosporales</taxon>
        <taxon>Streptomycetaceae</taxon>
        <taxon>Streptomyces</taxon>
    </lineage>
</organism>
<name>A0ABS1NBY2_9ACTN</name>
<dbReference type="GO" id="GO:0032259">
    <property type="term" value="P:methylation"/>
    <property type="evidence" value="ECO:0007669"/>
    <property type="project" value="UniProtKB-KW"/>
</dbReference>
<dbReference type="RefSeq" id="WP_201874995.1">
    <property type="nucleotide sequence ID" value="NZ_JAERRF010000006.1"/>
</dbReference>
<dbReference type="PANTHER" id="PTHR42912">
    <property type="entry name" value="METHYLTRANSFERASE"/>
    <property type="match status" value="1"/>
</dbReference>
<dbReference type="InterPro" id="IPR050508">
    <property type="entry name" value="Methyltransf_Superfamily"/>
</dbReference>
<dbReference type="SUPFAM" id="SSF53335">
    <property type="entry name" value="S-adenosyl-L-methionine-dependent methyltransferases"/>
    <property type="match status" value="1"/>
</dbReference>
<evidence type="ECO:0000313" key="2">
    <source>
        <dbReference type="EMBL" id="MBL1097596.1"/>
    </source>
</evidence>
<dbReference type="PANTHER" id="PTHR42912:SF94">
    <property type="entry name" value="METHYLTRANSFERASE TYPE 11 DOMAIN-CONTAINING PROTEIN"/>
    <property type="match status" value="1"/>
</dbReference>
<dbReference type="Pfam" id="PF08241">
    <property type="entry name" value="Methyltransf_11"/>
    <property type="match status" value="1"/>
</dbReference>
<keyword evidence="2" id="KW-0808">Transferase</keyword>
<gene>
    <name evidence="2" type="ORF">JK363_13060</name>
</gene>
<accession>A0ABS1NBY2</accession>
<dbReference type="GO" id="GO:0008168">
    <property type="term" value="F:methyltransferase activity"/>
    <property type="evidence" value="ECO:0007669"/>
    <property type="project" value="UniProtKB-KW"/>
</dbReference>
<dbReference type="InterPro" id="IPR029063">
    <property type="entry name" value="SAM-dependent_MTases_sf"/>
</dbReference>
<keyword evidence="2" id="KW-0489">Methyltransferase</keyword>
<comment type="caution">
    <text evidence="2">The sequence shown here is derived from an EMBL/GenBank/DDBJ whole genome shotgun (WGS) entry which is preliminary data.</text>
</comment>
<dbReference type="EMBL" id="JAERRF010000006">
    <property type="protein sequence ID" value="MBL1097596.1"/>
    <property type="molecule type" value="Genomic_DNA"/>
</dbReference>
<evidence type="ECO:0000313" key="3">
    <source>
        <dbReference type="Proteomes" id="UP000634229"/>
    </source>
</evidence>
<reference evidence="2 3" key="1">
    <citation type="submission" date="2021-01" db="EMBL/GenBank/DDBJ databases">
        <title>WGS of actinomycetes isolated from Thailand.</title>
        <authorList>
            <person name="Thawai C."/>
        </authorList>
    </citation>
    <scope>NUCLEOTIDE SEQUENCE [LARGE SCALE GENOMIC DNA]</scope>
    <source>
        <strain evidence="2 3">CA1R205</strain>
    </source>
</reference>
<protein>
    <submittedName>
        <fullName evidence="2">Methyltransferase domain-containing protein</fullName>
    </submittedName>
</protein>
<dbReference type="Gene3D" id="3.40.50.150">
    <property type="entry name" value="Vaccinia Virus protein VP39"/>
    <property type="match status" value="1"/>
</dbReference>
<sequence>MSPDKPPEEHPEQAHRLLDAAFGRPRGPLGTVGGVVMARLNASQERWAVDRAALRAGERVLVVGPGPGVGLAPAVAAVEPGGRVIAVEPSATMRRMAIRRCATRIAAGTLDVRDGTAERTGCPDAAVDAVLSVNNVMHWDRPAGFRELLRVLRPGGRMVLTVHRHVLGIPPERLVTEATRAGFGGVELTLRERRVLGPAVQLLMHHPGN</sequence>
<dbReference type="InterPro" id="IPR013216">
    <property type="entry name" value="Methyltransf_11"/>
</dbReference>
<evidence type="ECO:0000259" key="1">
    <source>
        <dbReference type="Pfam" id="PF08241"/>
    </source>
</evidence>
<dbReference type="Proteomes" id="UP000634229">
    <property type="component" value="Unassembled WGS sequence"/>
</dbReference>
<feature type="domain" description="Methyltransferase type 11" evidence="1">
    <location>
        <begin position="66"/>
        <end position="159"/>
    </location>
</feature>